<evidence type="ECO:0000256" key="2">
    <source>
        <dbReference type="ARBA" id="ARBA00022803"/>
    </source>
</evidence>
<reference evidence="6 7" key="1">
    <citation type="submission" date="2019-09" db="EMBL/GenBank/DDBJ databases">
        <title>Draft genome of the ectomycorrhizal ascomycete Sphaerosporella brunnea.</title>
        <authorList>
            <consortium name="DOE Joint Genome Institute"/>
            <person name="Benucci G.M."/>
            <person name="Marozzi G."/>
            <person name="Antonielli L."/>
            <person name="Sanchez S."/>
            <person name="Marco P."/>
            <person name="Wang X."/>
            <person name="Falini L.B."/>
            <person name="Barry K."/>
            <person name="Haridas S."/>
            <person name="Lipzen A."/>
            <person name="Labutti K."/>
            <person name="Grigoriev I.V."/>
            <person name="Murat C."/>
            <person name="Martin F."/>
            <person name="Albertini E."/>
            <person name="Donnini D."/>
            <person name="Bonito G."/>
        </authorList>
    </citation>
    <scope>NUCLEOTIDE SEQUENCE [LARGE SCALE GENOMIC DNA]</scope>
    <source>
        <strain evidence="6 7">Sb_GMNB300</strain>
    </source>
</reference>
<dbReference type="SUPFAM" id="SSF48452">
    <property type="entry name" value="TPR-like"/>
    <property type="match status" value="1"/>
</dbReference>
<keyword evidence="7" id="KW-1185">Reference proteome</keyword>
<proteinExistence type="inferred from homology"/>
<protein>
    <submittedName>
        <fullName evidence="6">Tetratricopeptide repeat domain-containing protein</fullName>
    </submittedName>
</protein>
<feature type="compositionally biased region" description="Pro residues" evidence="4">
    <location>
        <begin position="20"/>
        <end position="34"/>
    </location>
</feature>
<dbReference type="Gene3D" id="1.25.40.10">
    <property type="entry name" value="Tetratricopeptide repeat domain"/>
    <property type="match status" value="1"/>
</dbReference>
<dbReference type="GO" id="GO:0006457">
    <property type="term" value="P:protein folding"/>
    <property type="evidence" value="ECO:0007669"/>
    <property type="project" value="TreeGrafter"/>
</dbReference>
<comment type="similarity">
    <text evidence="3">Belongs to the TTC4 family.</text>
</comment>
<dbReference type="InterPro" id="IPR019734">
    <property type="entry name" value="TPR_rpt"/>
</dbReference>
<dbReference type="InParanoid" id="A0A5J5F0J7"/>
<feature type="compositionally biased region" description="Basic and acidic residues" evidence="4">
    <location>
        <begin position="1"/>
        <end position="14"/>
    </location>
</feature>
<feature type="domain" description="Cns1/TTC4 wheel" evidence="5">
    <location>
        <begin position="302"/>
        <end position="411"/>
    </location>
</feature>
<organism evidence="6 7">
    <name type="scientific">Sphaerosporella brunnea</name>
    <dbReference type="NCBI Taxonomy" id="1250544"/>
    <lineage>
        <taxon>Eukaryota</taxon>
        <taxon>Fungi</taxon>
        <taxon>Dikarya</taxon>
        <taxon>Ascomycota</taxon>
        <taxon>Pezizomycotina</taxon>
        <taxon>Pezizomycetes</taxon>
        <taxon>Pezizales</taxon>
        <taxon>Pyronemataceae</taxon>
        <taxon>Sphaerosporella</taxon>
    </lineage>
</organism>
<dbReference type="GO" id="GO:0051879">
    <property type="term" value="F:Hsp90 protein binding"/>
    <property type="evidence" value="ECO:0007669"/>
    <property type="project" value="InterPro"/>
</dbReference>
<dbReference type="OrthoDB" id="420195at2759"/>
<dbReference type="Proteomes" id="UP000326924">
    <property type="component" value="Unassembled WGS sequence"/>
</dbReference>
<dbReference type="InterPro" id="IPR011990">
    <property type="entry name" value="TPR-like_helical_dom_sf"/>
</dbReference>
<gene>
    <name evidence="6" type="ORF">FN846DRAFT_942288</name>
</gene>
<dbReference type="Pfam" id="PF13181">
    <property type="entry name" value="TPR_8"/>
    <property type="match status" value="1"/>
</dbReference>
<keyword evidence="1" id="KW-0677">Repeat</keyword>
<dbReference type="FunCoup" id="A0A5J5F0J7">
    <property type="interactions" value="1303"/>
</dbReference>
<dbReference type="PANTHER" id="PTHR46035:SF1">
    <property type="entry name" value="TETRATRICOPEPTIDE REPEAT PROTEIN 4"/>
    <property type="match status" value="1"/>
</dbReference>
<dbReference type="GO" id="GO:0005829">
    <property type="term" value="C:cytosol"/>
    <property type="evidence" value="ECO:0007669"/>
    <property type="project" value="TreeGrafter"/>
</dbReference>
<evidence type="ECO:0000313" key="6">
    <source>
        <dbReference type="EMBL" id="KAA8909461.1"/>
    </source>
</evidence>
<accession>A0A5J5F0J7</accession>
<evidence type="ECO:0000313" key="7">
    <source>
        <dbReference type="Proteomes" id="UP000326924"/>
    </source>
</evidence>
<dbReference type="PANTHER" id="PTHR46035">
    <property type="entry name" value="TETRATRICOPEPTIDE REPEAT PROTEIN 4"/>
    <property type="match status" value="1"/>
</dbReference>
<dbReference type="AlphaFoldDB" id="A0A5J5F0J7"/>
<dbReference type="CDD" id="cd21381">
    <property type="entry name" value="CTWD_TTC4"/>
    <property type="match status" value="1"/>
</dbReference>
<evidence type="ECO:0000259" key="5">
    <source>
        <dbReference type="Pfam" id="PF18972"/>
    </source>
</evidence>
<name>A0A5J5F0J7_9PEZI</name>
<evidence type="ECO:0000256" key="4">
    <source>
        <dbReference type="SAM" id="MobiDB-lite"/>
    </source>
</evidence>
<keyword evidence="2" id="KW-0802">TPR repeat</keyword>
<evidence type="ECO:0000256" key="1">
    <source>
        <dbReference type="ARBA" id="ARBA00022737"/>
    </source>
</evidence>
<dbReference type="GO" id="GO:0005634">
    <property type="term" value="C:nucleus"/>
    <property type="evidence" value="ECO:0007669"/>
    <property type="project" value="TreeGrafter"/>
</dbReference>
<feature type="region of interest" description="Disordered" evidence="4">
    <location>
        <begin position="1"/>
        <end position="37"/>
    </location>
</feature>
<dbReference type="SMART" id="SM00028">
    <property type="entry name" value="TPR"/>
    <property type="match status" value="2"/>
</dbReference>
<comment type="caution">
    <text evidence="6">The sequence shown here is derived from an EMBL/GenBank/DDBJ whole genome shotgun (WGS) entry which is preliminary data.</text>
</comment>
<sequence>MAKIEELPDDHVEEPVIGPMRPPPPPAAPAPSGPDAPLSLEAMIQQASEAHFAKNPIDGSSAPGAELPSAMAEIKNTTADEFLRQMNKMPLFMTELDETGADDTSENTALEAIKALQEEGEPWEVALNFKISGNERFKQKMYLDAREFYTKALAVKCDRDDINVACLNNRAQCNLEMRNYRKCITDCREALKITPNAEKTWFRSAKALLALDKVDEAETCIANAVMLAPEHTQILDLQEKIKKRKEHLEKLDAERRERESKKKWAADAIKIALQARNISTRKTSSPPELPDGIKIAFAEEGKPESGLTFPVLLIYHLHLQTDMIAAMPETTTVGEQLTEVLSEPLPWDEKKEYSVNSVECYMETKMGGLVKFGRKVSLLELLSGGKVEIVDGLVKVLVVPRARNAEFIEKWKKTMRSQQ</sequence>
<dbReference type="GO" id="GO:0030544">
    <property type="term" value="F:Hsp70 protein binding"/>
    <property type="evidence" value="ECO:0007669"/>
    <property type="project" value="TreeGrafter"/>
</dbReference>
<dbReference type="InterPro" id="IPR044059">
    <property type="entry name" value="Csn1/TTC4_wheel"/>
</dbReference>
<evidence type="ECO:0000256" key="3">
    <source>
        <dbReference type="ARBA" id="ARBA00023602"/>
    </source>
</evidence>
<dbReference type="Pfam" id="PF18972">
    <property type="entry name" value="Wheel"/>
    <property type="match status" value="1"/>
</dbReference>
<dbReference type="EMBL" id="VXIS01000057">
    <property type="protein sequence ID" value="KAA8909461.1"/>
    <property type="molecule type" value="Genomic_DNA"/>
</dbReference>